<dbReference type="InterPro" id="IPR002781">
    <property type="entry name" value="TM_pro_TauE-like"/>
</dbReference>
<evidence type="ECO:0000256" key="1">
    <source>
        <dbReference type="ARBA" id="ARBA00004141"/>
    </source>
</evidence>
<dbReference type="AlphaFoldDB" id="A0A5E4WZZ2"/>
<gene>
    <name evidence="6" type="ORF">PIN31115_03557</name>
</gene>
<organism evidence="6 7">
    <name type="scientific">Pandoraea iniqua</name>
    <dbReference type="NCBI Taxonomy" id="2508288"/>
    <lineage>
        <taxon>Bacteria</taxon>
        <taxon>Pseudomonadati</taxon>
        <taxon>Pseudomonadota</taxon>
        <taxon>Betaproteobacteria</taxon>
        <taxon>Burkholderiales</taxon>
        <taxon>Burkholderiaceae</taxon>
        <taxon>Pandoraea</taxon>
    </lineage>
</organism>
<keyword evidence="5" id="KW-1003">Cell membrane</keyword>
<evidence type="ECO:0000256" key="2">
    <source>
        <dbReference type="ARBA" id="ARBA00022692"/>
    </source>
</evidence>
<feature type="transmembrane region" description="Helical" evidence="5">
    <location>
        <begin position="216"/>
        <end position="233"/>
    </location>
</feature>
<feature type="transmembrane region" description="Helical" evidence="5">
    <location>
        <begin position="95"/>
        <end position="115"/>
    </location>
</feature>
<keyword evidence="7" id="KW-1185">Reference proteome</keyword>
<feature type="transmembrane region" description="Helical" evidence="5">
    <location>
        <begin position="179"/>
        <end position="204"/>
    </location>
</feature>
<sequence length="267" mass="28108">MLYRYRIADNNTRMAAGMFEGLVAGHAWGMVMVALVGTLAGAVSGVVGTGSSMMLLPVLVYTYGPKQAVPIMAVAAIIGNVSKVLAWWREIDWRAVLAYSLPGAPAAALGARTLWSLPATAVDIALGTFFIAMVPVRHWLRRRQFRLGVWQLAVVGAVIGFLTGIVLSTGPLSVPAFAAYGLSGGGFLGSEAASSMLIYVAKVLMFSDLGALPPQAWANGLIVGMALMAGTLLGKRFVLGLPPQVFQRLLDTMLVVSGGVMLSAAWR</sequence>
<dbReference type="EMBL" id="CABPSI010000004">
    <property type="protein sequence ID" value="VVE29588.1"/>
    <property type="molecule type" value="Genomic_DNA"/>
</dbReference>
<feature type="transmembrane region" description="Helical" evidence="5">
    <location>
        <begin position="245"/>
        <end position="266"/>
    </location>
</feature>
<evidence type="ECO:0000256" key="4">
    <source>
        <dbReference type="ARBA" id="ARBA00023136"/>
    </source>
</evidence>
<proteinExistence type="inferred from homology"/>
<accession>A0A5E4WZZ2</accession>
<name>A0A5E4WZZ2_9BURK</name>
<evidence type="ECO:0000256" key="3">
    <source>
        <dbReference type="ARBA" id="ARBA00022989"/>
    </source>
</evidence>
<dbReference type="PANTHER" id="PTHR43483">
    <property type="entry name" value="MEMBRANE TRANSPORTER PROTEIN HI_0806-RELATED"/>
    <property type="match status" value="1"/>
</dbReference>
<keyword evidence="4 5" id="KW-0472">Membrane</keyword>
<dbReference type="Proteomes" id="UP000333828">
    <property type="component" value="Unassembled WGS sequence"/>
</dbReference>
<feature type="transmembrane region" description="Helical" evidence="5">
    <location>
        <begin position="21"/>
        <end position="47"/>
    </location>
</feature>
<feature type="transmembrane region" description="Helical" evidence="5">
    <location>
        <begin position="147"/>
        <end position="167"/>
    </location>
</feature>
<feature type="transmembrane region" description="Helical" evidence="5">
    <location>
        <begin position="67"/>
        <end position="88"/>
    </location>
</feature>
<evidence type="ECO:0000256" key="5">
    <source>
        <dbReference type="RuleBase" id="RU363041"/>
    </source>
</evidence>
<evidence type="ECO:0000313" key="7">
    <source>
        <dbReference type="Proteomes" id="UP000333828"/>
    </source>
</evidence>
<keyword evidence="2 5" id="KW-0812">Transmembrane</keyword>
<keyword evidence="3 5" id="KW-1133">Transmembrane helix</keyword>
<feature type="transmembrane region" description="Helical" evidence="5">
    <location>
        <begin position="121"/>
        <end position="140"/>
    </location>
</feature>
<evidence type="ECO:0000313" key="6">
    <source>
        <dbReference type="EMBL" id="VVE29588.1"/>
    </source>
</evidence>
<dbReference type="GO" id="GO:0005886">
    <property type="term" value="C:plasma membrane"/>
    <property type="evidence" value="ECO:0007669"/>
    <property type="project" value="UniProtKB-SubCell"/>
</dbReference>
<reference evidence="6 7" key="1">
    <citation type="submission" date="2019-08" db="EMBL/GenBank/DDBJ databases">
        <authorList>
            <person name="Peeters C."/>
        </authorList>
    </citation>
    <scope>NUCLEOTIDE SEQUENCE [LARGE SCALE GENOMIC DNA]</scope>
    <source>
        <strain evidence="6 7">LMG 31115</strain>
    </source>
</reference>
<comment type="similarity">
    <text evidence="5">Belongs to the 4-toluene sulfonate uptake permease (TSUP) (TC 2.A.102) family.</text>
</comment>
<protein>
    <recommendedName>
        <fullName evidence="5">Probable membrane transporter protein</fullName>
    </recommendedName>
</protein>
<dbReference type="PANTHER" id="PTHR43483:SF3">
    <property type="entry name" value="MEMBRANE TRANSPORTER PROTEIN HI_0806-RELATED"/>
    <property type="match status" value="1"/>
</dbReference>
<comment type="subcellular location">
    <subcellularLocation>
        <location evidence="5">Cell membrane</location>
        <topology evidence="5">Multi-pass membrane protein</topology>
    </subcellularLocation>
    <subcellularLocation>
        <location evidence="1">Membrane</location>
        <topology evidence="1">Multi-pass membrane protein</topology>
    </subcellularLocation>
</comment>
<dbReference type="Pfam" id="PF01925">
    <property type="entry name" value="TauE"/>
    <property type="match status" value="1"/>
</dbReference>